<dbReference type="OrthoDB" id="2327538at2"/>
<keyword evidence="1" id="KW-0472">Membrane</keyword>
<evidence type="ECO:0000256" key="1">
    <source>
        <dbReference type="SAM" id="Phobius"/>
    </source>
</evidence>
<dbReference type="Proteomes" id="UP000438120">
    <property type="component" value="Unassembled WGS sequence"/>
</dbReference>
<comment type="caution">
    <text evidence="2">The sequence shown here is derived from an EMBL/GenBank/DDBJ whole genome shotgun (WGS) entry which is preliminary data.</text>
</comment>
<feature type="transmembrane region" description="Helical" evidence="1">
    <location>
        <begin position="65"/>
        <end position="88"/>
    </location>
</feature>
<feature type="transmembrane region" description="Helical" evidence="1">
    <location>
        <begin position="7"/>
        <end position="27"/>
    </location>
</feature>
<dbReference type="AlphaFoldDB" id="A0A6A8MGL6"/>
<keyword evidence="1" id="KW-1133">Transmembrane helix</keyword>
<keyword evidence="1" id="KW-0812">Transmembrane</keyword>
<dbReference type="EMBL" id="VUMX01000041">
    <property type="protein sequence ID" value="MST87873.1"/>
    <property type="molecule type" value="Genomic_DNA"/>
</dbReference>
<protein>
    <submittedName>
        <fullName evidence="2">Uncharacterized protein</fullName>
    </submittedName>
</protein>
<sequence>MKSKLIDIFYFGLAGTSGTLSVMSLLADHKASSIILDVLGLIISAYFVIRGFLDIKSENAKLDKNWQILSWIAWPILLIGVCVAIGGYKAGSTPVSWGSFIVFLVCCFIVPEQANDKNFHVKSRDDTGFDDKR</sequence>
<feature type="transmembrane region" description="Helical" evidence="1">
    <location>
        <begin position="94"/>
        <end position="114"/>
    </location>
</feature>
<proteinExistence type="predicted"/>
<evidence type="ECO:0000313" key="3">
    <source>
        <dbReference type="Proteomes" id="UP000438120"/>
    </source>
</evidence>
<keyword evidence="3" id="KW-1185">Reference proteome</keyword>
<gene>
    <name evidence="2" type="ORF">FYJ62_09700</name>
</gene>
<feature type="transmembrane region" description="Helical" evidence="1">
    <location>
        <begin position="33"/>
        <end position="53"/>
    </location>
</feature>
<organism evidence="2 3">
    <name type="scientific">Lactobacillus porci</name>
    <dbReference type="NCBI Taxonomy" id="2012477"/>
    <lineage>
        <taxon>Bacteria</taxon>
        <taxon>Bacillati</taxon>
        <taxon>Bacillota</taxon>
        <taxon>Bacilli</taxon>
        <taxon>Lactobacillales</taxon>
        <taxon>Lactobacillaceae</taxon>
        <taxon>Lactobacillus</taxon>
    </lineage>
</organism>
<accession>A0A6A8MGL6</accession>
<dbReference type="RefSeq" id="WP_154549480.1">
    <property type="nucleotide sequence ID" value="NZ_VUMX01000041.1"/>
</dbReference>
<reference evidence="2 3" key="1">
    <citation type="submission" date="2019-08" db="EMBL/GenBank/DDBJ databases">
        <title>In-depth cultivation of the pig gut microbiome towards novel bacterial diversity and tailored functional studies.</title>
        <authorList>
            <person name="Wylensek D."/>
            <person name="Hitch T.C.A."/>
            <person name="Clavel T."/>
        </authorList>
    </citation>
    <scope>NUCLEOTIDE SEQUENCE [LARGE SCALE GENOMIC DNA]</scope>
    <source>
        <strain evidence="2 3">Bifido-178-WT-2B</strain>
    </source>
</reference>
<evidence type="ECO:0000313" key="2">
    <source>
        <dbReference type="EMBL" id="MST87873.1"/>
    </source>
</evidence>
<name>A0A6A8MGL6_9LACO</name>